<name>A0A9W6QKA1_9PSEU</name>
<keyword evidence="2" id="KW-1185">Reference proteome</keyword>
<dbReference type="Proteomes" id="UP001165042">
    <property type="component" value="Unassembled WGS sequence"/>
</dbReference>
<proteinExistence type="predicted"/>
<accession>A0A9W6QKA1</accession>
<gene>
    <name evidence="1" type="ORF">Aglo03_24170</name>
</gene>
<evidence type="ECO:0000313" key="2">
    <source>
        <dbReference type="Proteomes" id="UP001165042"/>
    </source>
</evidence>
<reference evidence="1" key="1">
    <citation type="submission" date="2023-02" db="EMBL/GenBank/DDBJ databases">
        <title>Actinokineospora globicatena NBRC 15670.</title>
        <authorList>
            <person name="Ichikawa N."/>
            <person name="Sato H."/>
            <person name="Tonouchi N."/>
        </authorList>
    </citation>
    <scope>NUCLEOTIDE SEQUENCE</scope>
    <source>
        <strain evidence="1">NBRC 15670</strain>
    </source>
</reference>
<evidence type="ECO:0000313" key="1">
    <source>
        <dbReference type="EMBL" id="GLW91601.1"/>
    </source>
</evidence>
<comment type="caution">
    <text evidence="1">The sequence shown here is derived from an EMBL/GenBank/DDBJ whole genome shotgun (WGS) entry which is preliminary data.</text>
</comment>
<dbReference type="RefSeq" id="WP_253834787.1">
    <property type="nucleotide sequence ID" value="NZ_BAAAVC010000003.1"/>
</dbReference>
<organism evidence="1 2">
    <name type="scientific">Actinokineospora globicatena</name>
    <dbReference type="NCBI Taxonomy" id="103729"/>
    <lineage>
        <taxon>Bacteria</taxon>
        <taxon>Bacillati</taxon>
        <taxon>Actinomycetota</taxon>
        <taxon>Actinomycetes</taxon>
        <taxon>Pseudonocardiales</taxon>
        <taxon>Pseudonocardiaceae</taxon>
        <taxon>Actinokineospora</taxon>
    </lineage>
</organism>
<sequence>MTAIDLPTPPAPPVCDEPEFAALLAGAVADEAPRLFAVIEEFGERVDARIAAWGMAFAERTELVATHRSIRMSLRDPESALALFTKPEQVRARLIWVDPDAATDET</sequence>
<protein>
    <submittedName>
        <fullName evidence="1">Uncharacterized protein</fullName>
    </submittedName>
</protein>
<dbReference type="AlphaFoldDB" id="A0A9W6QKA1"/>
<dbReference type="EMBL" id="BSSD01000003">
    <property type="protein sequence ID" value="GLW91601.1"/>
    <property type="molecule type" value="Genomic_DNA"/>
</dbReference>